<dbReference type="KEGG" id="psoj:PHYSODRAFT_316562"/>
<feature type="region of interest" description="Disordered" evidence="2">
    <location>
        <begin position="739"/>
        <end position="763"/>
    </location>
</feature>
<reference evidence="3 4" key="1">
    <citation type="journal article" date="2006" name="Science">
        <title>Phytophthora genome sequences uncover evolutionary origins and mechanisms of pathogenesis.</title>
        <authorList>
            <person name="Tyler B.M."/>
            <person name="Tripathy S."/>
            <person name="Zhang X."/>
            <person name="Dehal P."/>
            <person name="Jiang R.H."/>
            <person name="Aerts A."/>
            <person name="Arredondo F.D."/>
            <person name="Baxter L."/>
            <person name="Bensasson D."/>
            <person name="Beynon J.L."/>
            <person name="Chapman J."/>
            <person name="Damasceno C.M."/>
            <person name="Dorrance A.E."/>
            <person name="Dou D."/>
            <person name="Dickerman A.W."/>
            <person name="Dubchak I.L."/>
            <person name="Garbelotto M."/>
            <person name="Gijzen M."/>
            <person name="Gordon S.G."/>
            <person name="Govers F."/>
            <person name="Grunwald N.J."/>
            <person name="Huang W."/>
            <person name="Ivors K.L."/>
            <person name="Jones R.W."/>
            <person name="Kamoun S."/>
            <person name="Krampis K."/>
            <person name="Lamour K.H."/>
            <person name="Lee M.K."/>
            <person name="McDonald W.H."/>
            <person name="Medina M."/>
            <person name="Meijer H.J."/>
            <person name="Nordberg E.K."/>
            <person name="Maclean D.J."/>
            <person name="Ospina-Giraldo M.D."/>
            <person name="Morris P.F."/>
            <person name="Phuntumart V."/>
            <person name="Putnam N.H."/>
            <person name="Rash S."/>
            <person name="Rose J.K."/>
            <person name="Sakihama Y."/>
            <person name="Salamov A.A."/>
            <person name="Savidor A."/>
            <person name="Scheuring C.F."/>
            <person name="Smith B.M."/>
            <person name="Sobral B.W."/>
            <person name="Terry A."/>
            <person name="Torto-Alalibo T.A."/>
            <person name="Win J."/>
            <person name="Xu Z."/>
            <person name="Zhang H."/>
            <person name="Grigoriev I.V."/>
            <person name="Rokhsar D.S."/>
            <person name="Boore J.L."/>
        </authorList>
    </citation>
    <scope>NUCLEOTIDE SEQUENCE [LARGE SCALE GENOMIC DNA]</scope>
    <source>
        <strain evidence="3 4">P6497</strain>
    </source>
</reference>
<evidence type="ECO:0000256" key="2">
    <source>
        <dbReference type="SAM" id="MobiDB-lite"/>
    </source>
</evidence>
<dbReference type="PROSITE" id="PS50096">
    <property type="entry name" value="IQ"/>
    <property type="match status" value="1"/>
</dbReference>
<feature type="compositionally biased region" description="Acidic residues" evidence="2">
    <location>
        <begin position="632"/>
        <end position="653"/>
    </location>
</feature>
<feature type="region of interest" description="Disordered" evidence="2">
    <location>
        <begin position="130"/>
        <end position="152"/>
    </location>
</feature>
<evidence type="ECO:0000313" key="4">
    <source>
        <dbReference type="Proteomes" id="UP000002640"/>
    </source>
</evidence>
<protein>
    <submittedName>
        <fullName evidence="3">Uncharacterized protein</fullName>
    </submittedName>
</protein>
<sequence>MAASSQGDDDDDERRALERELAEELASLSAQDVGFDECDSGGDDEGDENAGWMTRGGEIAMEYVRLDLDKVLQQVTEASADELHAHSCQPILPSAWELLLQGVERVDREFFQPIHENLDDIRTTILDAKSPQQATPEENTHHSQISDEEADYTSRDIEGSLLEQTIPPVPDDSNQESSKLSTDVGEIQDRPTVQEKKEPIASKPVTDSTVEQITDSVEATPTDSEPVSVDHPSNSSNKQRPVDDSARQNELDAIAKQHAARESRRLKIQARQQKERDEAASFLRQLQEEFEAQEKGAEAARKESLERSLMTNEELRSRLYASAMREFHETALMVLADEESRTFTMELARVQQSICREVAMMTIEDQAERQRMQLERQLQQQKQDTLARCQFGAVLSELVKYHQVQSQLRDQHSKRERRECVQMRAEEAFTRRIIAETLAQRELQVREQNRALMLLEDELARALEDIERARELQVQERLREQEYRSCMEKEERRCRSAWTFIEALERERRQNEERCRISMRQEEERSRSAWAYLVKLEEAAAMERESQRELQRLHVLANTSAGIQGIDRVFQQHKLVSGLEKWKQWHAQCVEEDRVRSMAVENAATVIQLWHRSCRRRREELDHVEIPLVLEDFSDDDEQPQVEDAEDDNEGLEPGEYTNSAESQEAALRLQSTFRGFHVRRKFANAIALAQVVAGPEEGDTFDAVNLDDLIQLPPELVDGWEDPVLPPALALEQRQYIPPPCAGDEEDQRPEHADNNEADDKAATRLESSTLWNKMKRAKQRQQHAQQERKRQQDPSYRVQKLLNRKPTASNQNGHASNSNQSSHTQKVATNTVSWSSTSSQKKKPKVKLPSLVERLRRQTMAER</sequence>
<feature type="region of interest" description="Disordered" evidence="2">
    <location>
        <begin position="630"/>
        <end position="662"/>
    </location>
</feature>
<dbReference type="InParanoid" id="G4ZTS9"/>
<feature type="compositionally biased region" description="Acidic residues" evidence="2">
    <location>
        <begin position="34"/>
        <end position="48"/>
    </location>
</feature>
<feature type="coiled-coil region" evidence="1">
    <location>
        <begin position="256"/>
        <end position="303"/>
    </location>
</feature>
<evidence type="ECO:0000313" key="3">
    <source>
        <dbReference type="EMBL" id="EGZ13203.1"/>
    </source>
</evidence>
<organism evidence="3 4">
    <name type="scientific">Phytophthora sojae (strain P6497)</name>
    <name type="common">Soybean stem and root rot agent</name>
    <name type="synonym">Phytophthora megasperma f. sp. glycines</name>
    <dbReference type="NCBI Taxonomy" id="1094619"/>
    <lineage>
        <taxon>Eukaryota</taxon>
        <taxon>Sar</taxon>
        <taxon>Stramenopiles</taxon>
        <taxon>Oomycota</taxon>
        <taxon>Peronosporomycetes</taxon>
        <taxon>Peronosporales</taxon>
        <taxon>Peronosporaceae</taxon>
        <taxon>Phytophthora</taxon>
    </lineage>
</organism>
<feature type="compositionally biased region" description="Basic and acidic residues" evidence="2">
    <location>
        <begin position="855"/>
        <end position="865"/>
    </location>
</feature>
<feature type="region of interest" description="Disordered" evidence="2">
    <location>
        <begin position="29"/>
        <end position="52"/>
    </location>
</feature>
<dbReference type="GeneID" id="20643986"/>
<dbReference type="InterPro" id="IPR000048">
    <property type="entry name" value="IQ_motif_EF-hand-BS"/>
</dbReference>
<dbReference type="Proteomes" id="UP000002640">
    <property type="component" value="Unassembled WGS sequence"/>
</dbReference>
<feature type="compositionally biased region" description="Basic and acidic residues" evidence="2">
    <location>
        <begin position="750"/>
        <end position="763"/>
    </location>
</feature>
<dbReference type="RefSeq" id="XP_009530632.1">
    <property type="nucleotide sequence ID" value="XM_009532337.1"/>
</dbReference>
<evidence type="ECO:0000256" key="1">
    <source>
        <dbReference type="SAM" id="Coils"/>
    </source>
</evidence>
<dbReference type="AlphaFoldDB" id="G4ZTS9"/>
<feature type="compositionally biased region" description="Polar residues" evidence="2">
    <location>
        <begin position="205"/>
        <end position="239"/>
    </location>
</feature>
<feature type="region of interest" description="Disordered" evidence="2">
    <location>
        <begin position="164"/>
        <end position="248"/>
    </location>
</feature>
<keyword evidence="1" id="KW-0175">Coiled coil</keyword>
<dbReference type="EMBL" id="JH159156">
    <property type="protein sequence ID" value="EGZ13203.1"/>
    <property type="molecule type" value="Genomic_DNA"/>
</dbReference>
<feature type="compositionally biased region" description="Polar residues" evidence="2">
    <location>
        <begin position="808"/>
        <end position="832"/>
    </location>
</feature>
<gene>
    <name evidence="3" type="ORF">PHYSODRAFT_316562</name>
</gene>
<feature type="coiled-coil region" evidence="1">
    <location>
        <begin position="438"/>
        <end position="472"/>
    </location>
</feature>
<feature type="region of interest" description="Disordered" evidence="2">
    <location>
        <begin position="776"/>
        <end position="865"/>
    </location>
</feature>
<proteinExistence type="predicted"/>
<name>G4ZTS9_PHYSP</name>
<keyword evidence="4" id="KW-1185">Reference proteome</keyword>
<accession>G4ZTS9</accession>
<dbReference type="Pfam" id="PF00612">
    <property type="entry name" value="IQ"/>
    <property type="match status" value="1"/>
</dbReference>
<dbReference type="OMA" id="CHAHCEP"/>
<feature type="compositionally biased region" description="Basic and acidic residues" evidence="2">
    <location>
        <begin position="187"/>
        <end position="200"/>
    </location>
</feature>